<evidence type="ECO:0000313" key="6">
    <source>
        <dbReference type="Proteomes" id="UP000663069"/>
    </source>
</evidence>
<accession>A0ABX6UZU1</accession>
<keyword evidence="2 3" id="KW-0378">Hydrolase</keyword>
<evidence type="ECO:0000259" key="4">
    <source>
        <dbReference type="PROSITE" id="PS51770"/>
    </source>
</evidence>
<dbReference type="GO" id="GO:0047617">
    <property type="term" value="F:fatty acyl-CoA hydrolase activity"/>
    <property type="evidence" value="ECO:0007669"/>
    <property type="project" value="UniProtKB-EC"/>
</dbReference>
<comment type="similarity">
    <text evidence="1">Belongs to the acyl coenzyme A hydrolase family.</text>
</comment>
<protein>
    <submittedName>
        <fullName evidence="5">Acyl-CoA thioester hydrolase YciA</fullName>
        <ecNumber evidence="5">3.1.2.20</ecNumber>
    </submittedName>
</protein>
<evidence type="ECO:0000256" key="3">
    <source>
        <dbReference type="PROSITE-ProRule" id="PRU01106"/>
    </source>
</evidence>
<keyword evidence="6" id="KW-1185">Reference proteome</keyword>
<dbReference type="CDD" id="cd03442">
    <property type="entry name" value="BFIT_BACH"/>
    <property type="match status" value="1"/>
</dbReference>
<dbReference type="SUPFAM" id="SSF54637">
    <property type="entry name" value="Thioesterase/thiol ester dehydrase-isomerase"/>
    <property type="match status" value="1"/>
</dbReference>
<evidence type="ECO:0000313" key="5">
    <source>
        <dbReference type="EMBL" id="QPB43655.1"/>
    </source>
</evidence>
<organism evidence="5 6">
    <name type="scientific">Rodentibacter haemolyticus</name>
    <dbReference type="NCBI Taxonomy" id="2778911"/>
    <lineage>
        <taxon>Bacteria</taxon>
        <taxon>Pseudomonadati</taxon>
        <taxon>Pseudomonadota</taxon>
        <taxon>Gammaproteobacteria</taxon>
        <taxon>Pasteurellales</taxon>
        <taxon>Pasteurellaceae</taxon>
        <taxon>Rodentibacter</taxon>
    </lineage>
</organism>
<evidence type="ECO:0000256" key="2">
    <source>
        <dbReference type="ARBA" id="ARBA00022801"/>
    </source>
</evidence>
<dbReference type="PANTHER" id="PTHR11049">
    <property type="entry name" value="ACYL COENZYME A THIOESTER HYDROLASE"/>
    <property type="match status" value="1"/>
</dbReference>
<reference evidence="5 6" key="1">
    <citation type="submission" date="2020-10" db="EMBL/GenBank/DDBJ databases">
        <title>Genome Sequencing of Rodentibacter spp. strain DSM111151.</title>
        <authorList>
            <person name="Benga L."/>
            <person name="Lautwein T."/>
        </authorList>
    </citation>
    <scope>NUCLEOTIDE SEQUENCE [LARGE SCALE GENOMIC DNA]</scope>
    <source>
        <strain evidence="5 6">DSM 111151</strain>
    </source>
</reference>
<dbReference type="InterPro" id="IPR006683">
    <property type="entry name" value="Thioestr_dom"/>
</dbReference>
<feature type="domain" description="HotDog ACOT-type" evidence="4">
    <location>
        <begin position="13"/>
        <end position="128"/>
    </location>
</feature>
<gene>
    <name evidence="5" type="primary">yciA</name>
    <name evidence="5" type="ORF">IHV77_03565</name>
</gene>
<dbReference type="EMBL" id="CP063056">
    <property type="protein sequence ID" value="QPB43655.1"/>
    <property type="molecule type" value="Genomic_DNA"/>
</dbReference>
<name>A0ABX6UZU1_9PAST</name>
<dbReference type="RefSeq" id="WP_194813210.1">
    <property type="nucleotide sequence ID" value="NZ_CP063056.1"/>
</dbReference>
<dbReference type="PANTHER" id="PTHR11049:SF5">
    <property type="entry name" value="ACYL-COA THIOESTER HYDROLASE YCIA"/>
    <property type="match status" value="1"/>
</dbReference>
<dbReference type="PROSITE" id="PS51770">
    <property type="entry name" value="HOTDOG_ACOT"/>
    <property type="match status" value="1"/>
</dbReference>
<dbReference type="InterPro" id="IPR029069">
    <property type="entry name" value="HotDog_dom_sf"/>
</dbReference>
<dbReference type="Pfam" id="PF03061">
    <property type="entry name" value="4HBT"/>
    <property type="match status" value="1"/>
</dbReference>
<evidence type="ECO:0000256" key="1">
    <source>
        <dbReference type="ARBA" id="ARBA00010458"/>
    </source>
</evidence>
<dbReference type="InterPro" id="IPR040170">
    <property type="entry name" value="Cytosol_ACT"/>
</dbReference>
<dbReference type="Gene3D" id="3.10.129.10">
    <property type="entry name" value="Hotdog Thioesterase"/>
    <property type="match status" value="1"/>
</dbReference>
<dbReference type="NCBIfam" id="NF007970">
    <property type="entry name" value="PRK10694.1"/>
    <property type="match status" value="1"/>
</dbReference>
<dbReference type="InterPro" id="IPR033120">
    <property type="entry name" value="HOTDOG_ACOT"/>
</dbReference>
<sequence>MSSNFIDKDGRQSKGTLLLRTLAMPSDTNANGDIFGGWIMSQMDMGGAILAKEIAHGRVVTVAVDSMNFIKPISVGDVVCCYGQCLKVGRSSIQIKVEVWVKKVSSEPIGERYCVTDAVFTFVAVDSNGKSRAIPRDGNHELEKALASIEEHQVQQTKNNDSE</sequence>
<dbReference type="EC" id="3.1.2.20" evidence="5"/>
<proteinExistence type="inferred from homology"/>
<dbReference type="Proteomes" id="UP000663069">
    <property type="component" value="Chromosome"/>
</dbReference>